<dbReference type="Proteomes" id="UP001595752">
    <property type="component" value="Unassembled WGS sequence"/>
</dbReference>
<dbReference type="RefSeq" id="WP_377911325.1">
    <property type="nucleotide sequence ID" value="NZ_JBHRZT010000007.1"/>
</dbReference>
<sequence>MANTTIYVKEATAEQPIQTLESILVQIDGVERALVDMEDGEVKIEYNEEQVTQEQIVKRIQQHGLHLR</sequence>
<dbReference type="SUPFAM" id="SSF55008">
    <property type="entry name" value="HMA, heavy metal-associated domain"/>
    <property type="match status" value="1"/>
</dbReference>
<dbReference type="Pfam" id="PF00403">
    <property type="entry name" value="HMA"/>
    <property type="match status" value="1"/>
</dbReference>
<organism evidence="2 3">
    <name type="scientific">Bacillus songklensis</name>
    <dbReference type="NCBI Taxonomy" id="1069116"/>
    <lineage>
        <taxon>Bacteria</taxon>
        <taxon>Bacillati</taxon>
        <taxon>Bacillota</taxon>
        <taxon>Bacilli</taxon>
        <taxon>Bacillales</taxon>
        <taxon>Bacillaceae</taxon>
        <taxon>Bacillus</taxon>
    </lineage>
</organism>
<accession>A0ABV8AVY5</accession>
<evidence type="ECO:0000313" key="2">
    <source>
        <dbReference type="EMBL" id="MFC3882131.1"/>
    </source>
</evidence>
<dbReference type="Gene3D" id="3.30.70.100">
    <property type="match status" value="1"/>
</dbReference>
<name>A0ABV8AVY5_9BACI</name>
<evidence type="ECO:0000313" key="3">
    <source>
        <dbReference type="Proteomes" id="UP001595752"/>
    </source>
</evidence>
<dbReference type="PROSITE" id="PS50846">
    <property type="entry name" value="HMA_2"/>
    <property type="match status" value="1"/>
</dbReference>
<keyword evidence="3" id="KW-1185">Reference proteome</keyword>
<proteinExistence type="predicted"/>
<dbReference type="InterPro" id="IPR036163">
    <property type="entry name" value="HMA_dom_sf"/>
</dbReference>
<gene>
    <name evidence="2" type="ORF">ACFOU2_00775</name>
</gene>
<feature type="domain" description="HMA" evidence="1">
    <location>
        <begin position="2"/>
        <end position="68"/>
    </location>
</feature>
<reference evidence="3" key="1">
    <citation type="journal article" date="2019" name="Int. J. Syst. Evol. Microbiol.">
        <title>The Global Catalogue of Microorganisms (GCM) 10K type strain sequencing project: providing services to taxonomists for standard genome sequencing and annotation.</title>
        <authorList>
            <consortium name="The Broad Institute Genomics Platform"/>
            <consortium name="The Broad Institute Genome Sequencing Center for Infectious Disease"/>
            <person name="Wu L."/>
            <person name="Ma J."/>
        </authorList>
    </citation>
    <scope>NUCLEOTIDE SEQUENCE [LARGE SCALE GENOMIC DNA]</scope>
    <source>
        <strain evidence="3">CCUG 61889</strain>
    </source>
</reference>
<comment type="caution">
    <text evidence="2">The sequence shown here is derived from an EMBL/GenBank/DDBJ whole genome shotgun (WGS) entry which is preliminary data.</text>
</comment>
<evidence type="ECO:0000259" key="1">
    <source>
        <dbReference type="PROSITE" id="PS50846"/>
    </source>
</evidence>
<dbReference type="InterPro" id="IPR006121">
    <property type="entry name" value="HMA_dom"/>
</dbReference>
<protein>
    <submittedName>
        <fullName evidence="2">Heavy-metal-associated domain-containing protein</fullName>
    </submittedName>
</protein>
<dbReference type="EMBL" id="JBHRZT010000007">
    <property type="protein sequence ID" value="MFC3882131.1"/>
    <property type="molecule type" value="Genomic_DNA"/>
</dbReference>